<dbReference type="EMBL" id="SRLA01000002">
    <property type="protein sequence ID" value="TGE08751.1"/>
    <property type="molecule type" value="Genomic_DNA"/>
</dbReference>
<evidence type="ECO:0000313" key="2">
    <source>
        <dbReference type="Proteomes" id="UP000298337"/>
    </source>
</evidence>
<evidence type="ECO:0000313" key="1">
    <source>
        <dbReference type="EMBL" id="TGE08751.1"/>
    </source>
</evidence>
<organism evidence="1 2">
    <name type="scientific">Hymenobacter fodinae</name>
    <dbReference type="NCBI Taxonomy" id="2510796"/>
    <lineage>
        <taxon>Bacteria</taxon>
        <taxon>Pseudomonadati</taxon>
        <taxon>Bacteroidota</taxon>
        <taxon>Cytophagia</taxon>
        <taxon>Cytophagales</taxon>
        <taxon>Hymenobacteraceae</taxon>
        <taxon>Hymenobacter</taxon>
    </lineage>
</organism>
<keyword evidence="2" id="KW-1185">Reference proteome</keyword>
<dbReference type="Proteomes" id="UP000298337">
    <property type="component" value="Unassembled WGS sequence"/>
</dbReference>
<name>A0A4Z0P8Z1_9BACT</name>
<dbReference type="OrthoDB" id="897852at2"/>
<dbReference type="RefSeq" id="WP_135434661.1">
    <property type="nucleotide sequence ID" value="NZ_SRLA01000002.1"/>
</dbReference>
<protein>
    <submittedName>
        <fullName evidence="1">Uncharacterized protein</fullName>
    </submittedName>
</protein>
<dbReference type="AlphaFoldDB" id="A0A4Z0P8Z1"/>
<accession>A0A4Z0P8Z1</accession>
<comment type="caution">
    <text evidence="1">The sequence shown here is derived from an EMBL/GenBank/DDBJ whole genome shotgun (WGS) entry which is preliminary data.</text>
</comment>
<proteinExistence type="predicted"/>
<gene>
    <name evidence="1" type="ORF">EU556_13780</name>
</gene>
<sequence>MPTTSIGCPLTLGNFDPTCEAFKKVGGVDATFYYTLRKDIASIAKASDGTVTGVTLKVGAKLYKVTGRKFQNGINYDLKIGATGNNTWTHKHTARFYHFTQTDRTQLESYAIADDVVVFQPTNATQTEILGLSLGLAAATGKGGSGIKLDDDNTLVFELQGDEPNLPVLFQAPVEAGVTDPDALRIANTTYLDALVA</sequence>
<reference evidence="1 2" key="1">
    <citation type="submission" date="2019-04" db="EMBL/GenBank/DDBJ databases">
        <authorList>
            <person name="Feng G."/>
            <person name="Zhang J."/>
            <person name="Zhu H."/>
        </authorList>
    </citation>
    <scope>NUCLEOTIDE SEQUENCE [LARGE SCALE GENOMIC DNA]</scope>
    <source>
        <strain evidence="1 2">92R-1</strain>
    </source>
</reference>